<reference evidence="2 3" key="1">
    <citation type="submission" date="2016-01" db="EMBL/GenBank/DDBJ databases">
        <title>The draft genome sequence of Aquimarina sp. RZW4-3-2.</title>
        <authorList>
            <person name="Wang Y."/>
        </authorList>
    </citation>
    <scope>NUCLEOTIDE SEQUENCE [LARGE SCALE GENOMIC DNA]</scope>
    <source>
        <strain evidence="2 3">RZW4-3-2</strain>
    </source>
</reference>
<dbReference type="SUPFAM" id="SSF52540">
    <property type="entry name" value="P-loop containing nucleoside triphosphate hydrolases"/>
    <property type="match status" value="1"/>
</dbReference>
<dbReference type="PANTHER" id="PTHR22674">
    <property type="entry name" value="NTPASE, KAP FAMILY P-LOOP DOMAIN-CONTAINING 1"/>
    <property type="match status" value="1"/>
</dbReference>
<dbReference type="AlphaFoldDB" id="A0A162YSI7"/>
<sequence>MPKLLSNLPIKNLTAETDYLGIIDKANLIKIFLEANTEGFSEIKMFALYGEWGSGKSTLMKYLEKELKTSFNTYFFEAWEFESDSNLSLSLLEYLIKKTKLVEEQVSEEILDIAEKLLRGFTKSIRLSIPGLSIDGKQIVEALEGEKEKSFLELKEEFKTEFVRWEDFVTKRDAPKYNIVFIDDLDRCEPENVLNLLSAIKLLFSYGKKTIFFFGIDKEAVRAAVKTKYGEVLKADEYLEKIFDISFSMPRDHEISKLVRCYFPSLTIEHKEIKQKWDEAITNFFKELKFDNPRRIKKVLNKYVLLTRVKKIVKEQTYSKSIPNIFIGEVDKSSFFETVLVLYFIIIEEFYSELSNSIFDLKKKKSRYEEGLKHVFSHEEDWVVKSGLEYIGDFFNSNTLKTPLNKLSINYCKDDLVAGTNLSGNIAGKNRRKLGAFYVCLGPVDVIKIKGSSLVHLDWMEDLIPMRKSIDYLFFKYILSNQIIVSQCERLSSLSLLEIKSMVSKLL</sequence>
<protein>
    <recommendedName>
        <fullName evidence="1">KAP NTPase domain-containing protein</fullName>
    </recommendedName>
</protein>
<dbReference type="InterPro" id="IPR027417">
    <property type="entry name" value="P-loop_NTPase"/>
</dbReference>
<dbReference type="Gene3D" id="3.40.50.300">
    <property type="entry name" value="P-loop containing nucleotide triphosphate hydrolases"/>
    <property type="match status" value="1"/>
</dbReference>
<accession>A0A162YSI7</accession>
<keyword evidence="3" id="KW-1185">Reference proteome</keyword>
<evidence type="ECO:0000313" key="2">
    <source>
        <dbReference type="EMBL" id="KZS39326.1"/>
    </source>
</evidence>
<evidence type="ECO:0000259" key="1">
    <source>
        <dbReference type="Pfam" id="PF07693"/>
    </source>
</evidence>
<dbReference type="STRING" id="1642818.AWE51_12345"/>
<dbReference type="OrthoDB" id="88903at2"/>
<gene>
    <name evidence="2" type="ORF">AWE51_12345</name>
</gene>
<feature type="domain" description="KAP NTPase" evidence="1">
    <location>
        <begin position="27"/>
        <end position="305"/>
    </location>
</feature>
<dbReference type="RefSeq" id="WP_066317407.1">
    <property type="nucleotide sequence ID" value="NZ_LQRT01000035.1"/>
</dbReference>
<dbReference type="EMBL" id="LQRT01000035">
    <property type="protein sequence ID" value="KZS39326.1"/>
    <property type="molecule type" value="Genomic_DNA"/>
</dbReference>
<dbReference type="PANTHER" id="PTHR22674:SF6">
    <property type="entry name" value="NTPASE KAP FAMILY P-LOOP DOMAIN-CONTAINING PROTEIN 1"/>
    <property type="match status" value="1"/>
</dbReference>
<organism evidence="2 3">
    <name type="scientific">Aquimarina aggregata</name>
    <dbReference type="NCBI Taxonomy" id="1642818"/>
    <lineage>
        <taxon>Bacteria</taxon>
        <taxon>Pseudomonadati</taxon>
        <taxon>Bacteroidota</taxon>
        <taxon>Flavobacteriia</taxon>
        <taxon>Flavobacteriales</taxon>
        <taxon>Flavobacteriaceae</taxon>
        <taxon>Aquimarina</taxon>
    </lineage>
</organism>
<dbReference type="InterPro" id="IPR011646">
    <property type="entry name" value="KAP_P-loop"/>
</dbReference>
<name>A0A162YSI7_9FLAO</name>
<comment type="caution">
    <text evidence="2">The sequence shown here is derived from an EMBL/GenBank/DDBJ whole genome shotgun (WGS) entry which is preliminary data.</text>
</comment>
<proteinExistence type="predicted"/>
<dbReference type="Proteomes" id="UP000076715">
    <property type="component" value="Unassembled WGS sequence"/>
</dbReference>
<dbReference type="Pfam" id="PF07693">
    <property type="entry name" value="KAP_NTPase"/>
    <property type="match status" value="1"/>
</dbReference>
<evidence type="ECO:0000313" key="3">
    <source>
        <dbReference type="Proteomes" id="UP000076715"/>
    </source>
</evidence>
<dbReference type="InterPro" id="IPR052754">
    <property type="entry name" value="NTPase_KAP_P-loop"/>
</dbReference>